<evidence type="ECO:0000256" key="3">
    <source>
        <dbReference type="ARBA" id="ARBA00022692"/>
    </source>
</evidence>
<keyword evidence="9 10" id="KW-0472">Membrane</keyword>
<evidence type="ECO:0000313" key="13">
    <source>
        <dbReference type="EMBL" id="OOZ42846.1"/>
    </source>
</evidence>
<comment type="subcellular location">
    <subcellularLocation>
        <location evidence="1">Membrane</location>
        <topology evidence="1">Multi-pass membrane protein</topology>
    </subcellularLocation>
</comment>
<dbReference type="InterPro" id="IPR002560">
    <property type="entry name" value="Transposase_DDE"/>
</dbReference>
<evidence type="ECO:0000313" key="14">
    <source>
        <dbReference type="Proteomes" id="UP000190198"/>
    </source>
</evidence>
<feature type="transmembrane region" description="Helical" evidence="10">
    <location>
        <begin position="12"/>
        <end position="31"/>
    </location>
</feature>
<comment type="caution">
    <text evidence="13">The sequence shown here is derived from an EMBL/GenBank/DDBJ whole genome shotgun (WGS) entry which is preliminary data.</text>
</comment>
<evidence type="ECO:0000256" key="8">
    <source>
        <dbReference type="ARBA" id="ARBA00023098"/>
    </source>
</evidence>
<dbReference type="AlphaFoldDB" id="A0A1T2LD18"/>
<dbReference type="InterPro" id="IPR005804">
    <property type="entry name" value="FA_desaturase_dom"/>
</dbReference>
<accession>A0A1T2LD18</accession>
<reference evidence="13 14" key="1">
    <citation type="submission" date="2016-11" db="EMBL/GenBank/DDBJ databases">
        <title>Mixed transmission modes and dynamic genome evolution in an obligate animal-bacterial symbiosis.</title>
        <authorList>
            <person name="Russell S.L."/>
            <person name="Corbett-Detig R.B."/>
            <person name="Cavanaugh C.M."/>
        </authorList>
    </citation>
    <scope>NUCLEOTIDE SEQUENCE [LARGE SCALE GENOMIC DNA]</scope>
    <source>
        <strain evidence="13">Sp-SM6</strain>
    </source>
</reference>
<evidence type="ECO:0000259" key="12">
    <source>
        <dbReference type="Pfam" id="PF01610"/>
    </source>
</evidence>
<organism evidence="13 14">
    <name type="scientific">Solemya elarraichensis gill symbiont</name>
    <dbReference type="NCBI Taxonomy" id="1918949"/>
    <lineage>
        <taxon>Bacteria</taxon>
        <taxon>Pseudomonadati</taxon>
        <taxon>Pseudomonadota</taxon>
        <taxon>Gammaproteobacteria</taxon>
        <taxon>sulfur-oxidizing symbionts</taxon>
    </lineage>
</organism>
<dbReference type="GO" id="GO:0016020">
    <property type="term" value="C:membrane"/>
    <property type="evidence" value="ECO:0007669"/>
    <property type="project" value="UniProtKB-SubCell"/>
</dbReference>
<dbReference type="EMBL" id="MPRK01000010">
    <property type="protein sequence ID" value="OOZ42846.1"/>
    <property type="molecule type" value="Genomic_DNA"/>
</dbReference>
<dbReference type="Pfam" id="PF00487">
    <property type="entry name" value="FA_desaturase"/>
    <property type="match status" value="1"/>
</dbReference>
<dbReference type="CDD" id="cd03505">
    <property type="entry name" value="Delta9-FADS-like"/>
    <property type="match status" value="1"/>
</dbReference>
<comment type="similarity">
    <text evidence="2">Belongs to the fatty acid desaturase type 2 family.</text>
</comment>
<name>A0A1T2LD18_9GAMM</name>
<dbReference type="GO" id="GO:0016717">
    <property type="term" value="F:oxidoreductase activity, acting on paired donors, with oxidation of a pair of donors resulting in the reduction of molecular oxygen to two molecules of water"/>
    <property type="evidence" value="ECO:0007669"/>
    <property type="project" value="InterPro"/>
</dbReference>
<gene>
    <name evidence="13" type="ORF">BOW52_01265</name>
</gene>
<feature type="transmembrane region" description="Helical" evidence="10">
    <location>
        <begin position="134"/>
        <end position="156"/>
    </location>
</feature>
<keyword evidence="6" id="KW-0560">Oxidoreductase</keyword>
<dbReference type="OrthoDB" id="9768289at2"/>
<keyword evidence="3 10" id="KW-0812">Transmembrane</keyword>
<dbReference type="RefSeq" id="WP_078476064.1">
    <property type="nucleotide sequence ID" value="NZ_MPRK01000010.1"/>
</dbReference>
<evidence type="ECO:0000256" key="2">
    <source>
        <dbReference type="ARBA" id="ARBA00008749"/>
    </source>
</evidence>
<dbReference type="Pfam" id="PF01610">
    <property type="entry name" value="DDE_Tnp_ISL3"/>
    <property type="match status" value="1"/>
</dbReference>
<dbReference type="PANTHER" id="PTHR11351:SF33">
    <property type="entry name" value="DELTA-9 FATTY ACID DESATURASE, DESA"/>
    <property type="match status" value="1"/>
</dbReference>
<keyword evidence="7" id="KW-0408">Iron</keyword>
<keyword evidence="14" id="KW-1185">Reference proteome</keyword>
<dbReference type="InterPro" id="IPR015876">
    <property type="entry name" value="Acyl-CoA_DS"/>
</dbReference>
<dbReference type="GO" id="GO:0006631">
    <property type="term" value="P:fatty acid metabolic process"/>
    <property type="evidence" value="ECO:0007669"/>
    <property type="project" value="UniProtKB-KW"/>
</dbReference>
<keyword evidence="5 10" id="KW-1133">Transmembrane helix</keyword>
<evidence type="ECO:0000256" key="7">
    <source>
        <dbReference type="ARBA" id="ARBA00023004"/>
    </source>
</evidence>
<sequence>MAHLFDLSWWQLVLVALGLTHITIAGVTIFLHRSQAHKAVELSAPVNHFFRFWLWLTTGMVTKEWVAVHRLHHAKCETEGDPHSPQVEGLNRVLWLGAWLYRKASANRETLDAYGKGTPDDWLERKIYTPHPGIGISLMLIIDLILFGFAGAVIWVVQMAWIPFWAAGVINGIGHYFGYRNWNTTDASTNIIPFGLVVGGEELHNNHHAFASSARLSSRWYEFDIGWLYIRLMQALGLARVKKVAPRIRVRKDIRIVDLDTVSAVLGNRLQVFSNYAKQVVKPVAKSELCSSRSACREKYKAVRSLLADSQRLDEAARQRLQKLLEESQLLETVYQYQERLSSLWERTAASQEARRDALQEWVVQAEDAGIDALARFARQLRGYTITST</sequence>
<evidence type="ECO:0000256" key="4">
    <source>
        <dbReference type="ARBA" id="ARBA00022832"/>
    </source>
</evidence>
<feature type="domain" description="Fatty acid desaturase" evidence="11">
    <location>
        <begin position="9"/>
        <end position="211"/>
    </location>
</feature>
<keyword evidence="4" id="KW-0276">Fatty acid metabolism</keyword>
<evidence type="ECO:0000256" key="5">
    <source>
        <dbReference type="ARBA" id="ARBA00022989"/>
    </source>
</evidence>
<feature type="domain" description="Transposase IS204/IS1001/IS1096/IS1165 DDE" evidence="12">
    <location>
        <begin position="277"/>
        <end position="383"/>
    </location>
</feature>
<feature type="transmembrane region" description="Helical" evidence="10">
    <location>
        <begin position="162"/>
        <end position="179"/>
    </location>
</feature>
<evidence type="ECO:0000256" key="1">
    <source>
        <dbReference type="ARBA" id="ARBA00004141"/>
    </source>
</evidence>
<dbReference type="PANTHER" id="PTHR11351">
    <property type="entry name" value="ACYL-COA DESATURASE"/>
    <property type="match status" value="1"/>
</dbReference>
<keyword evidence="8" id="KW-0443">Lipid metabolism</keyword>
<proteinExistence type="inferred from homology"/>
<protein>
    <submittedName>
        <fullName evidence="13">Acyl-CoA desaturase</fullName>
    </submittedName>
</protein>
<evidence type="ECO:0000259" key="11">
    <source>
        <dbReference type="Pfam" id="PF00487"/>
    </source>
</evidence>
<evidence type="ECO:0000256" key="9">
    <source>
        <dbReference type="ARBA" id="ARBA00023136"/>
    </source>
</evidence>
<dbReference type="Proteomes" id="UP000190198">
    <property type="component" value="Unassembled WGS sequence"/>
</dbReference>
<evidence type="ECO:0000256" key="6">
    <source>
        <dbReference type="ARBA" id="ARBA00023002"/>
    </source>
</evidence>
<evidence type="ECO:0000256" key="10">
    <source>
        <dbReference type="SAM" id="Phobius"/>
    </source>
</evidence>